<comment type="caution">
    <text evidence="6">The sequence shown here is derived from an EMBL/GenBank/DDBJ whole genome shotgun (WGS) entry which is preliminary data.</text>
</comment>
<gene>
    <name evidence="6" type="ORF">MALL_0778</name>
</gene>
<dbReference type="SUPFAM" id="SSF55120">
    <property type="entry name" value="Pseudouridine synthase"/>
    <property type="match status" value="1"/>
</dbReference>
<dbReference type="AlphaFoldDB" id="D4XV62"/>
<comment type="catalytic activity">
    <reaction evidence="1">
        <text>a uridine in RNA = a pseudouridine in RNA</text>
        <dbReference type="Rhea" id="RHEA:48348"/>
        <dbReference type="Rhea" id="RHEA-COMP:12068"/>
        <dbReference type="Rhea" id="RHEA-COMP:12069"/>
        <dbReference type="ChEBI" id="CHEBI:65314"/>
        <dbReference type="ChEBI" id="CHEBI:65315"/>
    </reaction>
</comment>
<dbReference type="STRING" id="747682.MALL_0778"/>
<dbReference type="InterPro" id="IPR006145">
    <property type="entry name" value="PsdUridine_synth_RsuA/RluA"/>
</dbReference>
<evidence type="ECO:0000256" key="4">
    <source>
        <dbReference type="PROSITE-ProRule" id="PRU00182"/>
    </source>
</evidence>
<dbReference type="Pfam" id="PF00849">
    <property type="entry name" value="PseudoU_synth_2"/>
    <property type="match status" value="1"/>
</dbReference>
<keyword evidence="6" id="KW-0413">Isomerase</keyword>
<accession>D4XV62</accession>
<dbReference type="InterPro" id="IPR020103">
    <property type="entry name" value="PsdUridine_synth_cat_dom_sf"/>
</dbReference>
<evidence type="ECO:0000256" key="2">
    <source>
        <dbReference type="ARBA" id="ARBA00031870"/>
    </source>
</evidence>
<evidence type="ECO:0000256" key="1">
    <source>
        <dbReference type="ARBA" id="ARBA00000073"/>
    </source>
</evidence>
<organism evidence="6 7">
    <name type="scientific">Mycoplasmopsis alligatoris A21JP2</name>
    <dbReference type="NCBI Taxonomy" id="747682"/>
    <lineage>
        <taxon>Bacteria</taxon>
        <taxon>Bacillati</taxon>
        <taxon>Mycoplasmatota</taxon>
        <taxon>Mycoplasmoidales</taxon>
        <taxon>Metamycoplasmataceae</taxon>
        <taxon>Mycoplasmopsis</taxon>
    </lineage>
</organism>
<dbReference type="PANTHER" id="PTHR21600">
    <property type="entry name" value="MITOCHONDRIAL RNA PSEUDOURIDINE SYNTHASE"/>
    <property type="match status" value="1"/>
</dbReference>
<dbReference type="GO" id="GO:0006396">
    <property type="term" value="P:RNA processing"/>
    <property type="evidence" value="ECO:0007669"/>
    <property type="project" value="UniProtKB-ARBA"/>
</dbReference>
<sequence length="280" mass="32665">MKKITATSNDAGRTLYKLVIKYLNNVPLSRVEKLFRKKDIKINGQRTNQKDYIIAFNDVIEIYGLIDTKKEEAPLLTSFSFKKIYEDANVLIIDKPNGIEVHSAPNCLDNQVLAYLKYKQVDSFKPSHIGRLDKETSGIMLYAKNYQALKYLNDYMENIKKTYTFKSDFNDESKEVELFLYKDEEKKRMAASFTKVPYSKLSKTHLYTESNKKYATLFSGRKHQIRVTLMKLGKPIYGDFKYGGKKAARLMLHCLQIKFVGLEGEYKYLNDLEFISQPKW</sequence>
<reference evidence="6 7" key="1">
    <citation type="submission" date="2010-03" db="EMBL/GenBank/DDBJ databases">
        <authorList>
            <person name="Glass J.I."/>
            <person name="Benders G.A."/>
            <person name="Durkin A.S."/>
            <person name="Farmerie W.G."/>
            <person name="Hlavinka K."/>
            <person name="Hostetler J."/>
            <person name="Jackson J."/>
            <person name="May M.A."/>
            <person name="Miller R.H."/>
            <person name="Paralanov V."/>
            <person name="Radune D."/>
            <person name="Szczypinski B."/>
            <person name="Brown D.R."/>
        </authorList>
    </citation>
    <scope>NUCLEOTIDE SEQUENCE [LARGE SCALE GENOMIC DNA]</scope>
    <source>
        <strain evidence="6 7">A21JP2</strain>
    </source>
</reference>
<dbReference type="Gene3D" id="3.30.2350.10">
    <property type="entry name" value="Pseudouridine synthase"/>
    <property type="match status" value="1"/>
</dbReference>
<dbReference type="InterPro" id="IPR050188">
    <property type="entry name" value="RluA_PseudoU_synthase"/>
</dbReference>
<protein>
    <recommendedName>
        <fullName evidence="2">RNA pseudouridylate synthase</fullName>
    </recommendedName>
    <alternativeName>
        <fullName evidence="3">RNA-uridine isomerase</fullName>
    </alternativeName>
</protein>
<evidence type="ECO:0000313" key="7">
    <source>
        <dbReference type="Proteomes" id="UP000004757"/>
    </source>
</evidence>
<dbReference type="CDD" id="cd00165">
    <property type="entry name" value="S4"/>
    <property type="match status" value="1"/>
</dbReference>
<dbReference type="Proteomes" id="UP000004757">
    <property type="component" value="Unassembled WGS sequence"/>
</dbReference>
<feature type="domain" description="Pseudouridine synthase RsuA/RluA-like" evidence="5">
    <location>
        <begin position="89"/>
        <end position="229"/>
    </location>
</feature>
<keyword evidence="4" id="KW-0694">RNA-binding</keyword>
<evidence type="ECO:0000259" key="5">
    <source>
        <dbReference type="Pfam" id="PF00849"/>
    </source>
</evidence>
<dbReference type="GO" id="GO:0140098">
    <property type="term" value="F:catalytic activity, acting on RNA"/>
    <property type="evidence" value="ECO:0007669"/>
    <property type="project" value="UniProtKB-ARBA"/>
</dbReference>
<dbReference type="eggNOG" id="COG0564">
    <property type="taxonomic scope" value="Bacteria"/>
</dbReference>
<dbReference type="OrthoDB" id="9807829at2"/>
<proteinExistence type="predicted"/>
<dbReference type="RefSeq" id="WP_005683194.1">
    <property type="nucleotide sequence ID" value="NZ_ADNC01000004.1"/>
</dbReference>
<dbReference type="GO" id="GO:0009982">
    <property type="term" value="F:pseudouridine synthase activity"/>
    <property type="evidence" value="ECO:0007669"/>
    <property type="project" value="InterPro"/>
</dbReference>
<keyword evidence="7" id="KW-1185">Reference proteome</keyword>
<dbReference type="GO" id="GO:0001522">
    <property type="term" value="P:pseudouridine synthesis"/>
    <property type="evidence" value="ECO:0007669"/>
    <property type="project" value="InterPro"/>
</dbReference>
<dbReference type="EMBL" id="ADNC01000004">
    <property type="protein sequence ID" value="EFF41770.1"/>
    <property type="molecule type" value="Genomic_DNA"/>
</dbReference>
<evidence type="ECO:0000313" key="6">
    <source>
        <dbReference type="EMBL" id="EFF41770.1"/>
    </source>
</evidence>
<dbReference type="CDD" id="cd02869">
    <property type="entry name" value="PseudoU_synth_RluA_like"/>
    <property type="match status" value="1"/>
</dbReference>
<dbReference type="PROSITE" id="PS50889">
    <property type="entry name" value="S4"/>
    <property type="match status" value="1"/>
</dbReference>
<name>D4XV62_9BACT</name>
<evidence type="ECO:0000256" key="3">
    <source>
        <dbReference type="ARBA" id="ARBA00033164"/>
    </source>
</evidence>
<dbReference type="GO" id="GO:0003723">
    <property type="term" value="F:RNA binding"/>
    <property type="evidence" value="ECO:0007669"/>
    <property type="project" value="UniProtKB-KW"/>
</dbReference>